<dbReference type="NCBIfam" id="TIGR01720">
    <property type="entry name" value="NRPS-para261"/>
    <property type="match status" value="1"/>
</dbReference>
<dbReference type="Pfam" id="PF00975">
    <property type="entry name" value="Thioesterase"/>
    <property type="match status" value="1"/>
</dbReference>
<dbReference type="InterPro" id="IPR023213">
    <property type="entry name" value="CAT-like_dom_sf"/>
</dbReference>
<dbReference type="Pfam" id="PF00550">
    <property type="entry name" value="PP-binding"/>
    <property type="match status" value="4"/>
</dbReference>
<comment type="caution">
    <text evidence="8">The sequence shown here is derived from an EMBL/GenBank/DDBJ whole genome shotgun (WGS) entry which is preliminary data.</text>
</comment>
<dbReference type="Gene3D" id="2.30.38.10">
    <property type="entry name" value="Luciferase, Domain 3"/>
    <property type="match status" value="3"/>
</dbReference>
<dbReference type="InterPro" id="IPR000873">
    <property type="entry name" value="AMP-dep_synth/lig_dom"/>
</dbReference>
<dbReference type="InterPro" id="IPR001242">
    <property type="entry name" value="Condensation_dom"/>
</dbReference>
<dbReference type="CDD" id="cd17643">
    <property type="entry name" value="A_NRPS_Cytc1-like"/>
    <property type="match status" value="1"/>
</dbReference>
<dbReference type="PROSITE" id="PS00012">
    <property type="entry name" value="PHOSPHOPANTETHEINE"/>
    <property type="match status" value="4"/>
</dbReference>
<keyword evidence="2" id="KW-0596">Phosphopantetheine</keyword>
<dbReference type="Gene3D" id="3.40.50.980">
    <property type="match status" value="6"/>
</dbReference>
<feature type="domain" description="Carrier" evidence="7">
    <location>
        <begin position="548"/>
        <end position="625"/>
    </location>
</feature>
<dbReference type="InterPro" id="IPR006162">
    <property type="entry name" value="Ppantetheine_attach_site"/>
</dbReference>
<sequence>MVSEALRKVGEQQGAEGNGGASGDSRSAAAERRRPRRRPERRGARAALLPQLLAAAVERDPSATAVVEDDRSLTYAELDEASSRLARYLIGLGVGPEDVVALAIARSIQSVLATWAVAKTGAAFVPVDPNYPADRVEHMTVDSGAALGLTLAENEPALPSTTRWIALDAPAIAQQLAALPSEPVSFDERVRTLRVENTAYIIYTSGSTGRPKGVVVTHSGLGNFCTEQVERYALTSDSRTLHFASPSFDASILELLLAIGASSTMVIAPTSVYGGEEFAELVVRQGVTHAFVTPAALASVDPTGLDVLDCIVVGGEACPPDLVTRWAPGRRFFNGYGPTETTIMTNISDPLVPGEQITIGAPIRNTTAHVLDTRLHAVPAGVTGELYLAGPGVARGYHRRPALTAERFVAAPGGTRMYRSGDLVRGPRDAATPIVYIGRNDFQVKVRGFRIELGEIDAVLASAPAVDFAATLARTGPSGQAQLVAYVHPAPGATVDPQELSALAAERLPAHMVPSAIVPIDEIPLSPTGKLDRDALPDPGPIVTEFRAPVTGTEIAIAAVFADVLGLDSTRVGLDDDFFDLGGNSLVATRVAARLSERLGVRVPARLLFEGSTVAQLADLVEPLTGDDRIPLVAGPRPETIPLSLAQQRMWFLSRFDTASAANNIPVALRLRGTLDTDALGAAVADLVERHETLRTVYPDHDGVGSQLILPASQATPVLRAEDVTEAEVHGRVVRAVTTGFDVTTEVPLRLELLRISRDGAGAASAEDEHVLIIVVHHIAADGTSIEPFVRDLVTAYLARTSGAAPGWEPLAVQYADYTLWQRAVLGDEDDPESTVSKEIAYWTSVLADLPDRLELPTDRPRPVEASGRGATVEFEIDPALHEAVVELGRAAGCSPFMVVHAAFAVLLSRISGASDIAIGTPVAGRGEQALDDLIGMFVNTLVLRTAITPERTFADVLREVRASDIDAFAHADLPFERLVEVLDPVRSAGHHPLFQVALFFQNMERPELALPGLDVEPVDLGGSIAKFDLQLTVGPREVEGRPAGMGAQFTYAKDLFDETTVRSLATRLVTVLEALTGDVDTVVGDVDLLAAPERHALTVEVNATERPIAAQTLLSRYRTQVASTPDATAVVFGDDALTYAEFDARVNRLARHLISVGVGPESLVALGIRRSIDLVVAMYAVVTAGGAYVPLDPDHPADRIGHILDTARPVCVLSTTADAEDLPTGVDTILVDDPALPEHPTEPVREDELRGTVHAASPAYVIFTSGSTGRPKGVSVPHEAIVNQLEWMAAEYAISADDVYLQKTATTFDVSLWGYFLPLRTGGTLVVATHDGHRDPAYVADAIVRYGVTLTDFVPSMLTVFAAHAPAGSCAGLRHVFVIGEALPPETVTAFRRLGDAAVHNLYGPTEAAVSATYWPAEGGDHSVPIGVPEANVQVYVLDSRLRPTPVGTPGELYLAGVQLARGYEKRPDLTSDRFVASPLGARGSRMYRTGDLVRWRRTADGALVLDYLGRTDFQVKFRGQRIELGEIETALLGLAEVSQAVALVVPTPTGEQLVAYVVPAPGHTVDKAVLLDAVRSVLPSYMVPSAVVVLDAFPLNTSGKLDRKALPEPVFEVREFRAPRTPIEEIVANVYADVLGVDRVGRDDHFFDLGGNSLVATQVAARLGAALGTRVAVRSLFEHPVVESLAAHIESSTAGAAAVPLTARTRPEHVPLSLAQQRMWFLNRFEPDSAVNNLPLVIRLRGSLDLDALRGAVGDVVLRHESLRTVYPETDGIAHQVILPAASVVPGIEPSEVDPADILNEVAAILDAGFDVTAEVPLRIRLLRVADDDHVLVVVLHHISGDGFSMGPLARDVMVAYSARTEGLQPNWSPLPVQYADYTLWQREVLGSEDDPESPIARQLAYWRHALKGIPEQIDLPADRPRPAVASGRGANTAVEIDARTHAALDRLARERGASLFMVFHSALAAVLARLSGTEDIVIGAPIAGRGEQLLDDMIGMFVNTLVLRSEVRPSDTFADLLERVRESDLGAFGHADLPFERLVEVLDPERSQARHPLFQVALTFQNLGQSRFELPGLAVEGFDVPIAHAKFDLQVTVVERFDADGAPGGLDVVLTYAVDLFDEATMRRFGDRLGRMLAAAAEPGAVIGDVPLLDPAERTEMLEAWNEPGTRVPDVTLVDRFREAAEAHPDSVAVIFGDRQLTYAELSARVNRLARELVDRGVRPDTLVGVALPRTEELVVALLAVQQAGGGYLPIDLTYPAERLSFMLEDAAPVCVLVAGEPDALPATDVPVIDLDRLDLSTRSADPLSDDERAAPLRSDNLAYVIYTSGSTGRPKGVQIPHRTVLELFENTAPAFGFDADDVWTLFHSYAFDFSVWELWGPLLHGGRLVVVDYHTSRSPEDFHALLRREKVTVLNQTPSAFYQLAEADAVVAEQDPDAQPLSLRYVVFGGEALDLRRLAGWYQRHGDAGGVQRREIRTAPRLVNMYGITETTVHVSHLELSAADVDNPASTVGRAIPGLGIYVLDARLQPVPVGVPGEIYVRGGQLARGYLGRAELTSGRFVADPYGAPGTRMYRTGDVARWNVHGQLEYAGRSDLQVQLRGFRIELGEIEAALTGVEGVAHAVASVWSDEHTGEKLVGYVVPRSGHTVAPSEVLERVGEFLTGYMVPDAVLVLDELPLTPNGKLDRRSLPAPVFTSDREFRAPRTPTEETIAEVFADVLGLERVGIDDSFFALGGDSIVSIQLVSRAKARGVVFTPREVFEQRTVAGLAEVARAGTGSEPVLRELDGAGVGEIPLTPIVRYMVERGGGFDRYTQTIALELPAGIGRSDVVTTIGAVVDRHDMFRASLQDNGSGERVLSTSAPGSVDVDALVTRVEVPADADDEQWVEIAARELDAAEERLAPSQGIVTQFVWLDPAAGATRTGRLIVVAHHLVVDGVSWRILVPDFVTAWAQISHGQQPALQPVGTSFRTWAHALVDGAAERVTELPLWTSVLDGPDPLLGDRPFDPAVDLASTVVKVPVRVDAATTETLLTTLPELYHGSVNDVLLTGLALALAEWRRARGTDVRSALIRLEGHGREEDVVPGSDLSRTVGWFTTMFPVRLDLTDVDLDDAVAGGASAGAALKAVKEDLRRIPDKGIGYGLLRYCNPETSTRLAATPAGQISFNYLGRLDAGEVSTDRMPELGWLPAGDLGDLSGTDDPDAPALAAVDINAVVLGGELGANFGYASGLLDRADVEDLAQRWVRALEALAAHATRPEAGGRTPSDLSLVDVTQRDIDLWESRYPGAADAWPLAPLQAGLLYHALLAEGHSDAYSTQVLVHLAGVVDAQRLRAAADALLGRYPNLRTAFVASESGIPVQVVVDEVTLPWREVDIRGEDPAVLADVLRAEQAVAFDMAEPPLIRFVLVRTGDDSWTLAVTSHHILLDGWSMPLLMKDLLVLYATRGDAGVLGRAPSYRAYLEWLARRDHEASVEAWMHSLDGIEEPTLLAGGNTDGTGGTPEEHRIDLGRERSDLLSDTATRLGVTVNTVLQGAWAVLLARTTDRDDVVFGTTVSGRPADLPGVEAMVGLFINTFPVRVRLGAGETGHDLLRRIQGEQAELLDHHHVGLAEIQQRAGTGALFDTLLVYESYPVDRSGIEAAGSIDGLVVAGVNARDATHYPLTAVVTSEEALTLAFKYRSDILDAEDVVTLATRYVRILDALVADPDSSVDSLPYLDAAEIEDLADRWGGPALPAVPLGDLLAQTAARNPDGVAVVHAGRSLTYAELDARSSRLARLLVGRGIGTEDVVALGLTRSFDSITAVWAVARAGAAYVPVDPNYPADRVAHMLSDSEAVLGLTVSAERDRLPGDVQWIDLTDPATLTELEALSGEPFAAHERVRPVRADNTAYVIYTSGSTGLPKGVVVSNSGLANFTAAQREHYGLDADTRALHFASPSFDASMLELLLAVGGGGTLVVASPGIYGGTELAELIRSERVSHAFITSAAVATLDPEGLDGLRVLAAGGEAVPPELVARWAPGRAFHNVYGPTETTIVTTISEPLAPGDPITIGGPIRGVRALVLDRRLRPVPVGVPGELYMSGVQIARGYHRRPGLTAERFVADPFGSGGRLYRTGDVVRWTDDGKIAYVGRSDFQVKVRGFRIELDEIDAVLRREPSVDFAVTVARRYDTGSVRLVSYVTATAGHVVDTDDLLRAASQALPQHMVPDDIVVLDAVPLTHVGKLDRAALPEPEARTRPYRAPRTHLEEVVARVYAAALDAEQVGLDDDFFDLGGNSLVATQVVARLRDETGLQVRVPWLLETPAVEALAARLAAVVDGTDVDSAGTGKAASDVLVTLRPGDASTPVFCFHPMFGLAWPYAPLAARLSTRSAVYGVQTPALSEPGFVASSLADLARRYTDEIVAAAPGGRYRLIGWSLGGVLAHAVAVELQARGLQVEGLALIDSIPRIDTDRFATELAENLRAFGVSVDTAALDGGLPHEAAEALVRAVPDGLIDLDVERVQGLFSAAVTSPELINGHDPEVFAGDMEFFSATEEHPTEADAADLWRPFVSGRIRTRFVPGTHGEMMEPSAIEIIAPALDAAATRVVAESGGDRRSR</sequence>
<dbReference type="Gene3D" id="3.40.50.12780">
    <property type="entry name" value="N-terminal domain of ligase-like"/>
    <property type="match status" value="1"/>
</dbReference>
<dbReference type="Gene3D" id="3.40.50.1820">
    <property type="entry name" value="alpha/beta hydrolase"/>
    <property type="match status" value="1"/>
</dbReference>
<dbReference type="SUPFAM" id="SSF52777">
    <property type="entry name" value="CoA-dependent acyltransferases"/>
    <property type="match status" value="8"/>
</dbReference>
<dbReference type="InterPro" id="IPR010071">
    <property type="entry name" value="AA_adenyl_dom"/>
</dbReference>
<dbReference type="InterPro" id="IPR029058">
    <property type="entry name" value="AB_hydrolase_fold"/>
</dbReference>
<evidence type="ECO:0000256" key="6">
    <source>
        <dbReference type="SAM" id="MobiDB-lite"/>
    </source>
</evidence>
<accession>A0ABY1MIA9</accession>
<dbReference type="Pfam" id="PF00668">
    <property type="entry name" value="Condensation"/>
    <property type="match status" value="4"/>
</dbReference>
<evidence type="ECO:0000313" key="9">
    <source>
        <dbReference type="Proteomes" id="UP000193566"/>
    </source>
</evidence>
<evidence type="ECO:0000256" key="2">
    <source>
        <dbReference type="ARBA" id="ARBA00022450"/>
    </source>
</evidence>
<feature type="compositionally biased region" description="Basic and acidic residues" evidence="6">
    <location>
        <begin position="1"/>
        <end position="10"/>
    </location>
</feature>
<evidence type="ECO:0000256" key="5">
    <source>
        <dbReference type="ARBA" id="ARBA00023194"/>
    </source>
</evidence>
<dbReference type="Proteomes" id="UP000193566">
    <property type="component" value="Unassembled WGS sequence"/>
</dbReference>
<feature type="region of interest" description="Disordered" evidence="6">
    <location>
        <begin position="1"/>
        <end position="43"/>
    </location>
</feature>
<protein>
    <submittedName>
        <fullName evidence="8">Non-ribosomal peptide synthase domain TIGR01720/amino acid adenylation domain-containing protein</fullName>
    </submittedName>
</protein>
<keyword evidence="9" id="KW-1185">Reference proteome</keyword>
<dbReference type="InterPro" id="IPR036736">
    <property type="entry name" value="ACP-like_sf"/>
</dbReference>
<dbReference type="SUPFAM" id="SSF47336">
    <property type="entry name" value="ACP-like"/>
    <property type="match status" value="4"/>
</dbReference>
<dbReference type="InterPro" id="IPR025110">
    <property type="entry name" value="AMP-bd_C"/>
</dbReference>
<comment type="cofactor">
    <cofactor evidence="1">
        <name>pantetheine 4'-phosphate</name>
        <dbReference type="ChEBI" id="CHEBI:47942"/>
    </cofactor>
</comment>
<feature type="domain" description="Carrier" evidence="7">
    <location>
        <begin position="1620"/>
        <end position="1695"/>
    </location>
</feature>
<evidence type="ECO:0000313" key="8">
    <source>
        <dbReference type="EMBL" id="SMG58131.1"/>
    </source>
</evidence>
<dbReference type="InterPro" id="IPR001031">
    <property type="entry name" value="Thioesterase"/>
</dbReference>
<dbReference type="PROSITE" id="PS00455">
    <property type="entry name" value="AMP_BINDING"/>
    <property type="match status" value="4"/>
</dbReference>
<keyword evidence="4" id="KW-0677">Repeat</keyword>
<dbReference type="CDD" id="cd19543">
    <property type="entry name" value="DCL_NRPS"/>
    <property type="match status" value="1"/>
</dbReference>
<dbReference type="Pfam" id="PF13193">
    <property type="entry name" value="AMP-binding_C"/>
    <property type="match status" value="4"/>
</dbReference>
<dbReference type="SUPFAM" id="SSF56801">
    <property type="entry name" value="Acetyl-CoA synthetase-like"/>
    <property type="match status" value="4"/>
</dbReference>
<dbReference type="SUPFAM" id="SSF53474">
    <property type="entry name" value="alpha/beta-Hydrolases"/>
    <property type="match status" value="1"/>
</dbReference>
<evidence type="ECO:0000256" key="4">
    <source>
        <dbReference type="ARBA" id="ARBA00022737"/>
    </source>
</evidence>
<dbReference type="Gene3D" id="1.10.1200.10">
    <property type="entry name" value="ACP-like"/>
    <property type="match status" value="3"/>
</dbReference>
<evidence type="ECO:0000256" key="3">
    <source>
        <dbReference type="ARBA" id="ARBA00022553"/>
    </source>
</evidence>
<dbReference type="PANTHER" id="PTHR45527:SF14">
    <property type="entry name" value="PLIPASTATIN SYNTHASE SUBUNIT B"/>
    <property type="match status" value="1"/>
</dbReference>
<organism evidence="8 9">
    <name type="scientific">Rhodococcus rhodochrous J3</name>
    <dbReference type="NCBI Taxonomy" id="903528"/>
    <lineage>
        <taxon>Bacteria</taxon>
        <taxon>Bacillati</taxon>
        <taxon>Actinomycetota</taxon>
        <taxon>Actinomycetes</taxon>
        <taxon>Mycobacteriales</taxon>
        <taxon>Nocardiaceae</taxon>
        <taxon>Rhodococcus</taxon>
    </lineage>
</organism>
<dbReference type="NCBIfam" id="NF003417">
    <property type="entry name" value="PRK04813.1"/>
    <property type="match status" value="4"/>
</dbReference>
<gene>
    <name evidence="8" type="ORF">SAMN02745947_05176</name>
</gene>
<dbReference type="Pfam" id="PF00501">
    <property type="entry name" value="AMP-binding"/>
    <property type="match status" value="4"/>
</dbReference>
<dbReference type="InterPro" id="IPR020845">
    <property type="entry name" value="AMP-binding_CS"/>
</dbReference>
<name>A0ABY1MIA9_RHORH</name>
<dbReference type="PANTHER" id="PTHR45527">
    <property type="entry name" value="NONRIBOSOMAL PEPTIDE SYNTHETASE"/>
    <property type="match status" value="1"/>
</dbReference>
<dbReference type="InterPro" id="IPR045851">
    <property type="entry name" value="AMP-bd_C_sf"/>
</dbReference>
<dbReference type="InterPro" id="IPR009081">
    <property type="entry name" value="PP-bd_ACP"/>
</dbReference>
<feature type="domain" description="Carrier" evidence="7">
    <location>
        <begin position="4236"/>
        <end position="4311"/>
    </location>
</feature>
<dbReference type="NCBIfam" id="TIGR01733">
    <property type="entry name" value="AA-adenyl-dom"/>
    <property type="match status" value="4"/>
</dbReference>
<dbReference type="InterPro" id="IPR010060">
    <property type="entry name" value="NRPS_synth"/>
</dbReference>
<dbReference type="SMART" id="SM00824">
    <property type="entry name" value="PKS_TE"/>
    <property type="match status" value="1"/>
</dbReference>
<dbReference type="CDD" id="cd19540">
    <property type="entry name" value="LCL_NRPS-like"/>
    <property type="match status" value="2"/>
</dbReference>
<dbReference type="InterPro" id="IPR020802">
    <property type="entry name" value="TesA-like"/>
</dbReference>
<reference evidence="8 9" key="1">
    <citation type="submission" date="2017-04" db="EMBL/GenBank/DDBJ databases">
        <authorList>
            <person name="Varghese N."/>
            <person name="Submissions S."/>
        </authorList>
    </citation>
    <scope>NUCLEOTIDE SEQUENCE [LARGE SCALE GENOMIC DNA]</scope>
    <source>
        <strain evidence="8 9">J3</strain>
    </source>
</reference>
<dbReference type="Gene3D" id="3.30.300.30">
    <property type="match status" value="4"/>
</dbReference>
<evidence type="ECO:0000259" key="7">
    <source>
        <dbReference type="PROSITE" id="PS50075"/>
    </source>
</evidence>
<feature type="domain" description="Carrier" evidence="7">
    <location>
        <begin position="2703"/>
        <end position="2777"/>
    </location>
</feature>
<evidence type="ECO:0000256" key="1">
    <source>
        <dbReference type="ARBA" id="ARBA00001957"/>
    </source>
</evidence>
<keyword evidence="5" id="KW-0045">Antibiotic biosynthesis</keyword>
<dbReference type="EMBL" id="FXAV01000028">
    <property type="protein sequence ID" value="SMG58131.1"/>
    <property type="molecule type" value="Genomic_DNA"/>
</dbReference>
<dbReference type="CDD" id="cd17646">
    <property type="entry name" value="A_NRPS_AB3403-like"/>
    <property type="match status" value="1"/>
</dbReference>
<dbReference type="PROSITE" id="PS50075">
    <property type="entry name" value="CARRIER"/>
    <property type="match status" value="4"/>
</dbReference>
<dbReference type="InterPro" id="IPR020806">
    <property type="entry name" value="PKS_PP-bd"/>
</dbReference>
<dbReference type="SMART" id="SM00823">
    <property type="entry name" value="PKS_PP"/>
    <property type="match status" value="4"/>
</dbReference>
<dbReference type="Gene3D" id="3.30.559.10">
    <property type="entry name" value="Chloramphenicol acetyltransferase-like domain"/>
    <property type="match status" value="4"/>
</dbReference>
<dbReference type="InterPro" id="IPR042099">
    <property type="entry name" value="ANL_N_sf"/>
</dbReference>
<dbReference type="Gene3D" id="3.30.559.30">
    <property type="entry name" value="Nonribosomal peptide synthetase, condensation domain"/>
    <property type="match status" value="4"/>
</dbReference>
<keyword evidence="3" id="KW-0597">Phosphoprotein</keyword>
<proteinExistence type="predicted"/>